<reference evidence="1" key="2">
    <citation type="journal article" date="2015" name="Data Brief">
        <title>Shoot transcriptome of the giant reed, Arundo donax.</title>
        <authorList>
            <person name="Barrero R.A."/>
            <person name="Guerrero F.D."/>
            <person name="Moolhuijzen P."/>
            <person name="Goolsby J.A."/>
            <person name="Tidwell J."/>
            <person name="Bellgard S.E."/>
            <person name="Bellgard M.I."/>
        </authorList>
    </citation>
    <scope>NUCLEOTIDE SEQUENCE</scope>
    <source>
        <tissue evidence="1">Shoot tissue taken approximately 20 cm above the soil surface</tissue>
    </source>
</reference>
<dbReference type="EMBL" id="GBRH01202815">
    <property type="protein sequence ID" value="JAD95080.1"/>
    <property type="molecule type" value="Transcribed_RNA"/>
</dbReference>
<protein>
    <submittedName>
        <fullName evidence="1">Uncharacterized protein</fullName>
    </submittedName>
</protein>
<reference evidence="1" key="1">
    <citation type="submission" date="2014-09" db="EMBL/GenBank/DDBJ databases">
        <authorList>
            <person name="Magalhaes I.L.F."/>
            <person name="Oliveira U."/>
            <person name="Santos F.R."/>
            <person name="Vidigal T.H.D.A."/>
            <person name="Brescovit A.D."/>
            <person name="Santos A.J."/>
        </authorList>
    </citation>
    <scope>NUCLEOTIDE SEQUENCE</scope>
    <source>
        <tissue evidence="1">Shoot tissue taken approximately 20 cm above the soil surface</tissue>
    </source>
</reference>
<dbReference type="AlphaFoldDB" id="A0A0A9EAY2"/>
<sequence length="20" mass="2516">MKKLEQFWRKNQGLLCIPPW</sequence>
<organism evidence="1">
    <name type="scientific">Arundo donax</name>
    <name type="common">Giant reed</name>
    <name type="synonym">Donax arundinaceus</name>
    <dbReference type="NCBI Taxonomy" id="35708"/>
    <lineage>
        <taxon>Eukaryota</taxon>
        <taxon>Viridiplantae</taxon>
        <taxon>Streptophyta</taxon>
        <taxon>Embryophyta</taxon>
        <taxon>Tracheophyta</taxon>
        <taxon>Spermatophyta</taxon>
        <taxon>Magnoliopsida</taxon>
        <taxon>Liliopsida</taxon>
        <taxon>Poales</taxon>
        <taxon>Poaceae</taxon>
        <taxon>PACMAD clade</taxon>
        <taxon>Arundinoideae</taxon>
        <taxon>Arundineae</taxon>
        <taxon>Arundo</taxon>
    </lineage>
</organism>
<evidence type="ECO:0000313" key="1">
    <source>
        <dbReference type="EMBL" id="JAD95080.1"/>
    </source>
</evidence>
<accession>A0A0A9EAY2</accession>
<proteinExistence type="predicted"/>
<name>A0A0A9EAY2_ARUDO</name>